<dbReference type="GO" id="GO:0008234">
    <property type="term" value="F:cysteine-type peptidase activity"/>
    <property type="evidence" value="ECO:0007669"/>
    <property type="project" value="UniProtKB-KW"/>
</dbReference>
<dbReference type="InterPro" id="IPR038765">
    <property type="entry name" value="Papain-like_cys_pep_sf"/>
</dbReference>
<sequence>MRKTLTLFIASLLAMPSFADDRSEQEMQTIALQALCSSNLQAGGAKKAAANIAVEKYQSLDMVNVYGIKGKGVVFISKDDDIEPVLGISDEDFDVNNMPCGMKWWLNTANKSLERMKAKGITYSANPMAASGRPTYFIKTYWNQDTPFNNLCPQINGSAAPTGCIATAMAQIMKYYQYPATSKGTGIYSVTTYKDKNDKEGTTKWYKRELGHTYQWTAMQSSYGVVSKDENDAVATLMADAGAASQMNYQANSSGTIEWYAAKGFAENFRYDSLAISCLQRDFYTDAEWMELVRKEMEAKQPVLYCGSDEIEGGHAFLLDGIQSDGKVHVNWGWGKSGDGWFDIDVLRPNITGFTGEGFNIGQSMVLGFKKQETPSADEENISQWVTDGYSFYISNNELHVKLTNAYNYSHRVFEGRLDIVLQGTGDNSSKLYTDPIFETDTETPYVDMLSGFNYGDKDHPEVDFNLSQDPELKNISAGTYKLFIGSKSTKEKAYQCLRSVGGTIMYTLAVAADGTMTLSQDGTTAISSVSVKHNISAPYTYIYIICKVRRCTSRRHRTSASMMFLPTAY</sequence>
<evidence type="ECO:0000313" key="3">
    <source>
        <dbReference type="EMBL" id="MQP12517.1"/>
    </source>
</evidence>
<dbReference type="InterPro" id="IPR000200">
    <property type="entry name" value="Peptidase_C10"/>
</dbReference>
<protein>
    <submittedName>
        <fullName evidence="3">Uncharacterized protein</fullName>
    </submittedName>
</protein>
<evidence type="ECO:0000256" key="1">
    <source>
        <dbReference type="PIRSR" id="PIRSR600200-1"/>
    </source>
</evidence>
<dbReference type="RefSeq" id="WP_158464110.1">
    <property type="nucleotide sequence ID" value="NZ_VZAD01000085.1"/>
</dbReference>
<feature type="signal peptide" evidence="2">
    <location>
        <begin position="1"/>
        <end position="19"/>
    </location>
</feature>
<dbReference type="Proteomes" id="UP000384372">
    <property type="component" value="Unassembled WGS sequence"/>
</dbReference>
<keyword evidence="4" id="KW-1185">Reference proteome</keyword>
<dbReference type="Gene3D" id="3.90.70.50">
    <property type="entry name" value="Peptidase C10, streptopain"/>
    <property type="match status" value="1"/>
</dbReference>
<comment type="caution">
    <text evidence="3">The sequence shown here is derived from an EMBL/GenBank/DDBJ whole genome shotgun (WGS) entry which is preliminary data.</text>
</comment>
<evidence type="ECO:0000313" key="4">
    <source>
        <dbReference type="Proteomes" id="UP000384372"/>
    </source>
</evidence>
<feature type="active site" description="Nucleophile" evidence="1">
    <location>
        <position position="164"/>
    </location>
</feature>
<dbReference type="SUPFAM" id="SSF54001">
    <property type="entry name" value="Cysteine proteinases"/>
    <property type="match status" value="1"/>
</dbReference>
<organism evidence="3 4">
    <name type="scientific">Segatella copri</name>
    <dbReference type="NCBI Taxonomy" id="165179"/>
    <lineage>
        <taxon>Bacteria</taxon>
        <taxon>Pseudomonadati</taxon>
        <taxon>Bacteroidota</taxon>
        <taxon>Bacteroidia</taxon>
        <taxon>Bacteroidales</taxon>
        <taxon>Prevotellaceae</taxon>
        <taxon>Segatella</taxon>
    </lineage>
</organism>
<name>A0A6A7WDG8_9BACT</name>
<feature type="active site" description="Proton acceptor" evidence="1">
    <location>
        <position position="315"/>
    </location>
</feature>
<dbReference type="EMBL" id="VZAD01000085">
    <property type="protein sequence ID" value="MQP12517.1"/>
    <property type="molecule type" value="Genomic_DNA"/>
</dbReference>
<dbReference type="PRINTS" id="PR00797">
    <property type="entry name" value="STREPTOPAIN"/>
</dbReference>
<gene>
    <name evidence="3" type="ORF">F7D20_11255</name>
</gene>
<reference evidence="3 4" key="1">
    <citation type="submission" date="2019-09" db="EMBL/GenBank/DDBJ databases">
        <title>Distinct polysaccharide growth profiles of human intestinal Prevotella copri isolates.</title>
        <authorList>
            <person name="Fehlner-Peach H."/>
            <person name="Magnabosco C."/>
            <person name="Raghavan V."/>
            <person name="Scher J.U."/>
            <person name="Tett A."/>
            <person name="Cox L.M."/>
            <person name="Gottsegen C."/>
            <person name="Watters A."/>
            <person name="Wiltshire- Gordon J.D."/>
            <person name="Segata N."/>
            <person name="Bonneau R."/>
            <person name="Littman D.R."/>
        </authorList>
    </citation>
    <scope>NUCLEOTIDE SEQUENCE [LARGE SCALE GENOMIC DNA]</scope>
    <source>
        <strain evidence="4">iAQ1173</strain>
    </source>
</reference>
<feature type="chain" id="PRO_5025535221" evidence="2">
    <location>
        <begin position="20"/>
        <end position="570"/>
    </location>
</feature>
<dbReference type="GO" id="GO:0006508">
    <property type="term" value="P:proteolysis"/>
    <property type="evidence" value="ECO:0007669"/>
    <property type="project" value="UniProtKB-KW"/>
</dbReference>
<evidence type="ECO:0000256" key="2">
    <source>
        <dbReference type="SAM" id="SignalP"/>
    </source>
</evidence>
<dbReference type="InterPro" id="IPR044934">
    <property type="entry name" value="Streptopain_sf"/>
</dbReference>
<dbReference type="Pfam" id="PF01640">
    <property type="entry name" value="Peptidase_C10"/>
    <property type="match status" value="1"/>
</dbReference>
<dbReference type="OrthoDB" id="2235251at2"/>
<dbReference type="AlphaFoldDB" id="A0A6A7WDG8"/>
<keyword evidence="2" id="KW-0732">Signal</keyword>
<proteinExistence type="predicted"/>
<accession>A0A6A7WDG8</accession>